<gene>
    <name evidence="1" type="ORF">SAMN05443572_104192</name>
</gene>
<organism evidence="1 2">
    <name type="scientific">Myxococcus fulvus</name>
    <dbReference type="NCBI Taxonomy" id="33"/>
    <lineage>
        <taxon>Bacteria</taxon>
        <taxon>Pseudomonadati</taxon>
        <taxon>Myxococcota</taxon>
        <taxon>Myxococcia</taxon>
        <taxon>Myxococcales</taxon>
        <taxon>Cystobacterineae</taxon>
        <taxon>Myxococcaceae</taxon>
        <taxon>Myxococcus</taxon>
    </lineage>
</organism>
<accession>A0ABY1CEF4</accession>
<evidence type="ECO:0000313" key="2">
    <source>
        <dbReference type="Proteomes" id="UP000183760"/>
    </source>
</evidence>
<dbReference type="EMBL" id="FOIB01000004">
    <property type="protein sequence ID" value="SET98330.1"/>
    <property type="molecule type" value="Genomic_DNA"/>
</dbReference>
<dbReference type="Proteomes" id="UP000183760">
    <property type="component" value="Unassembled WGS sequence"/>
</dbReference>
<protein>
    <submittedName>
        <fullName evidence="1">Uncharacterized protein</fullName>
    </submittedName>
</protein>
<name>A0ABY1CEF4_MYXFU</name>
<proteinExistence type="predicted"/>
<sequence>MPKGLSLEENEKLFAEHSRRWRERILREDLTQPTE</sequence>
<evidence type="ECO:0000313" key="1">
    <source>
        <dbReference type="EMBL" id="SET98330.1"/>
    </source>
</evidence>
<keyword evidence="2" id="KW-1185">Reference proteome</keyword>
<reference evidence="1 2" key="1">
    <citation type="submission" date="2016-10" db="EMBL/GenBank/DDBJ databases">
        <authorList>
            <person name="Varghese N."/>
            <person name="Submissions S."/>
        </authorList>
    </citation>
    <scope>NUCLEOTIDE SEQUENCE [LARGE SCALE GENOMIC DNA]</scope>
    <source>
        <strain evidence="1 2">DSM 16525</strain>
    </source>
</reference>
<comment type="caution">
    <text evidence="1">The sequence shown here is derived from an EMBL/GenBank/DDBJ whole genome shotgun (WGS) entry which is preliminary data.</text>
</comment>